<reference evidence="6 7" key="1">
    <citation type="journal article" date="2018" name="Mol. Biol. Evol.">
        <title>Broad Genomic Sampling Reveals a Smut Pathogenic Ancestry of the Fungal Clade Ustilaginomycotina.</title>
        <authorList>
            <person name="Kijpornyongpan T."/>
            <person name="Mondo S.J."/>
            <person name="Barry K."/>
            <person name="Sandor L."/>
            <person name="Lee J."/>
            <person name="Lipzen A."/>
            <person name="Pangilinan J."/>
            <person name="LaButti K."/>
            <person name="Hainaut M."/>
            <person name="Henrissat B."/>
            <person name="Grigoriev I.V."/>
            <person name="Spatafora J.W."/>
            <person name="Aime M.C."/>
        </authorList>
    </citation>
    <scope>NUCLEOTIDE SEQUENCE [LARGE SCALE GENOMIC DNA]</scope>
    <source>
        <strain evidence="6 7">MCA 5214</strain>
    </source>
</reference>
<dbReference type="AlphaFoldDB" id="A0A316UJ13"/>
<dbReference type="InterPro" id="IPR023210">
    <property type="entry name" value="NADP_OxRdtase_dom"/>
</dbReference>
<evidence type="ECO:0000313" key="7">
    <source>
        <dbReference type="Proteomes" id="UP000245884"/>
    </source>
</evidence>
<dbReference type="PANTHER" id="PTHR43827:SF3">
    <property type="entry name" value="NADP-DEPENDENT OXIDOREDUCTASE DOMAIN-CONTAINING PROTEIN"/>
    <property type="match status" value="1"/>
</dbReference>
<evidence type="ECO:0000256" key="3">
    <source>
        <dbReference type="ARBA" id="ARBA00023002"/>
    </source>
</evidence>
<evidence type="ECO:0000313" key="6">
    <source>
        <dbReference type="EMBL" id="PWN24924.1"/>
    </source>
</evidence>
<keyword evidence="3" id="KW-0560">Oxidoreductase</keyword>
<organism evidence="6 7">
    <name type="scientific">Jaminaea rosea</name>
    <dbReference type="NCBI Taxonomy" id="1569628"/>
    <lineage>
        <taxon>Eukaryota</taxon>
        <taxon>Fungi</taxon>
        <taxon>Dikarya</taxon>
        <taxon>Basidiomycota</taxon>
        <taxon>Ustilaginomycotina</taxon>
        <taxon>Exobasidiomycetes</taxon>
        <taxon>Microstromatales</taxon>
        <taxon>Microstromatales incertae sedis</taxon>
        <taxon>Jaminaea</taxon>
    </lineage>
</organism>
<dbReference type="FunFam" id="3.20.20.100:FF:000052">
    <property type="entry name" value="2,5-diketo-D-gluconic acid reductase A"/>
    <property type="match status" value="1"/>
</dbReference>
<sequence>MAPVNANLAEQIAAGKATAEDVKKASQNPASGAGVQVGENVTTAVTKLNNGNTIPTVALGVYKAPNDNTTEQAVEWALDAGYRHIDGAARYANEEAVGKAIKNWCSKSGVSRDQIFVTSKLWDADHERAEEAVQDSLKKLQLDYMDMYLIHSPGNMGPEARIKAWKGLEKAVDQGLIKNIGVSNFDVEELDHLLAEARIRPAVNQIESHPFFQHEELREATIARGIHIQAYSPMAQGAALERQEIKTIATKHGKTPAQVLLRWGLQIGNIILPKSLTQHRIVSNAQLFDFTLDADDLTLLNSLDEGMKMGKLGPPGTSQPPSPGGTRPGSRRSSQSGGLSGGALKMTSS</sequence>
<dbReference type="PROSITE" id="PS00798">
    <property type="entry name" value="ALDOKETO_REDUCTASE_1"/>
    <property type="match status" value="1"/>
</dbReference>
<dbReference type="InterPro" id="IPR020471">
    <property type="entry name" value="AKR"/>
</dbReference>
<dbReference type="OrthoDB" id="416253at2759"/>
<accession>A0A316UJ13</accession>
<gene>
    <name evidence="6" type="ORF">BDZ90DRAFT_243933</name>
</gene>
<keyword evidence="2" id="KW-0521">NADP</keyword>
<name>A0A316UJ13_9BASI</name>
<evidence type="ECO:0000259" key="5">
    <source>
        <dbReference type="Pfam" id="PF00248"/>
    </source>
</evidence>
<feature type="region of interest" description="Disordered" evidence="4">
    <location>
        <begin position="306"/>
        <end position="349"/>
    </location>
</feature>
<proteinExistence type="inferred from homology"/>
<dbReference type="Pfam" id="PF00248">
    <property type="entry name" value="Aldo_ket_red"/>
    <property type="match status" value="1"/>
</dbReference>
<dbReference type="RefSeq" id="XP_025359536.1">
    <property type="nucleotide sequence ID" value="XM_025507449.1"/>
</dbReference>
<dbReference type="EMBL" id="KZ819678">
    <property type="protein sequence ID" value="PWN24924.1"/>
    <property type="molecule type" value="Genomic_DNA"/>
</dbReference>
<comment type="similarity">
    <text evidence="1">Belongs to the aldo/keto reductase family.</text>
</comment>
<dbReference type="GeneID" id="37029272"/>
<dbReference type="CDD" id="cd19071">
    <property type="entry name" value="AKR_AKR1-5-like"/>
    <property type="match status" value="1"/>
</dbReference>
<protein>
    <recommendedName>
        <fullName evidence="5">NADP-dependent oxidoreductase domain-containing protein</fullName>
    </recommendedName>
</protein>
<dbReference type="GO" id="GO:0016616">
    <property type="term" value="F:oxidoreductase activity, acting on the CH-OH group of donors, NAD or NADP as acceptor"/>
    <property type="evidence" value="ECO:0007669"/>
    <property type="project" value="UniProtKB-ARBA"/>
</dbReference>
<dbReference type="InterPro" id="IPR018170">
    <property type="entry name" value="Aldo/ket_reductase_CS"/>
</dbReference>
<evidence type="ECO:0000256" key="1">
    <source>
        <dbReference type="ARBA" id="ARBA00007905"/>
    </source>
</evidence>
<dbReference type="PROSITE" id="PS00062">
    <property type="entry name" value="ALDOKETO_REDUCTASE_2"/>
    <property type="match status" value="1"/>
</dbReference>
<dbReference type="Proteomes" id="UP000245884">
    <property type="component" value="Unassembled WGS sequence"/>
</dbReference>
<evidence type="ECO:0000256" key="4">
    <source>
        <dbReference type="SAM" id="MobiDB-lite"/>
    </source>
</evidence>
<dbReference type="PANTHER" id="PTHR43827">
    <property type="entry name" value="2,5-DIKETO-D-GLUCONIC ACID REDUCTASE"/>
    <property type="match status" value="1"/>
</dbReference>
<feature type="domain" description="NADP-dependent oxidoreductase" evidence="5">
    <location>
        <begin position="62"/>
        <end position="304"/>
    </location>
</feature>
<dbReference type="PRINTS" id="PR00069">
    <property type="entry name" value="ALDKETRDTASE"/>
</dbReference>
<evidence type="ECO:0000256" key="2">
    <source>
        <dbReference type="ARBA" id="ARBA00022857"/>
    </source>
</evidence>
<dbReference type="PROSITE" id="PS00063">
    <property type="entry name" value="ALDOKETO_REDUCTASE_3"/>
    <property type="match status" value="1"/>
</dbReference>
<keyword evidence="7" id="KW-1185">Reference proteome</keyword>
<dbReference type="STRING" id="1569628.A0A316UJ13"/>
<dbReference type="InterPro" id="IPR036812">
    <property type="entry name" value="NAD(P)_OxRdtase_dom_sf"/>
</dbReference>
<dbReference type="SUPFAM" id="SSF51430">
    <property type="entry name" value="NAD(P)-linked oxidoreductase"/>
    <property type="match status" value="1"/>
</dbReference>
<dbReference type="Gene3D" id="3.20.20.100">
    <property type="entry name" value="NADP-dependent oxidoreductase domain"/>
    <property type="match status" value="1"/>
</dbReference>